<gene>
    <name evidence="1" type="ORF">MRX98_11980</name>
</gene>
<keyword evidence="2" id="KW-1185">Reference proteome</keyword>
<evidence type="ECO:0000313" key="2">
    <source>
        <dbReference type="Proteomes" id="UP001165427"/>
    </source>
</evidence>
<accession>A0AA41R9S5</accession>
<organism evidence="1 2">
    <name type="scientific">Desulfatitalea alkaliphila</name>
    <dbReference type="NCBI Taxonomy" id="2929485"/>
    <lineage>
        <taxon>Bacteria</taxon>
        <taxon>Pseudomonadati</taxon>
        <taxon>Thermodesulfobacteriota</taxon>
        <taxon>Desulfobacteria</taxon>
        <taxon>Desulfobacterales</taxon>
        <taxon>Desulfosarcinaceae</taxon>
        <taxon>Desulfatitalea</taxon>
    </lineage>
</organism>
<dbReference type="RefSeq" id="WP_246908418.1">
    <property type="nucleotide sequence ID" value="NZ_JALJRB010000012.1"/>
</dbReference>
<dbReference type="EMBL" id="JALJRB010000012">
    <property type="protein sequence ID" value="MCJ8501293.1"/>
    <property type="molecule type" value="Genomic_DNA"/>
</dbReference>
<comment type="caution">
    <text evidence="1">The sequence shown here is derived from an EMBL/GenBank/DDBJ whole genome shotgun (WGS) entry which is preliminary data.</text>
</comment>
<reference evidence="1" key="1">
    <citation type="submission" date="2022-04" db="EMBL/GenBank/DDBJ databases">
        <title>Desulfatitalea alkaliphila sp. nov., a novel anaerobic sulfate-reducing bacterium isolated from terrestrial mud volcano, Taman Peninsula, Russia.</title>
        <authorList>
            <person name="Khomyakova M.A."/>
            <person name="Merkel A.Y."/>
            <person name="Slobodkin A.I."/>
        </authorList>
    </citation>
    <scope>NUCLEOTIDE SEQUENCE</scope>
    <source>
        <strain evidence="1">M08but</strain>
    </source>
</reference>
<dbReference type="Proteomes" id="UP001165427">
    <property type="component" value="Unassembled WGS sequence"/>
</dbReference>
<proteinExistence type="predicted"/>
<evidence type="ECO:0000313" key="1">
    <source>
        <dbReference type="EMBL" id="MCJ8501293.1"/>
    </source>
</evidence>
<name>A0AA41R9S5_9BACT</name>
<dbReference type="AlphaFoldDB" id="A0AA41R9S5"/>
<sequence>MIITIRMLMAANPMATSVLRVKNANSPPGDDFSAISMNNLAWLAMIRDDTPVFAFSMPDFRASQFFDFPLQGELQRLEMQ</sequence>
<protein>
    <submittedName>
        <fullName evidence="1">Uncharacterized protein</fullName>
    </submittedName>
</protein>